<comment type="caution">
    <text evidence="3">The sequence shown here is derived from an EMBL/GenBank/DDBJ whole genome shotgun (WGS) entry which is preliminary data.</text>
</comment>
<dbReference type="Proteomes" id="UP000649739">
    <property type="component" value="Unassembled WGS sequence"/>
</dbReference>
<dbReference type="InterPro" id="IPR006311">
    <property type="entry name" value="TAT_signal"/>
</dbReference>
<proteinExistence type="predicted"/>
<keyword evidence="4" id="KW-1185">Reference proteome</keyword>
<accession>A0A8J3FB26</accession>
<sequence length="328" mass="33424">MRPPRRTAVLALAAAALLAAAGCGGPADAEGDGPRGGTLRIGAIGTGNKLTGPVGYLLAGGGLVPLLGGLGVTAVQVVTFPNGPDLNQALAAGELDLATYGDTPALVARGAGQPTRLVAQSQVNLDAGILARKGGGPTSLAGLVGKKVAVQTGSYIHRYLLGALADARVTPARIVHVYSTDVEAALERGDVDAAAVPAANVELLRAGGYPLLDTAARDHPRYRGTSATVVTEKYLAARPAVVAAWQAVHRAAHERARGDWPGFLAYTTSINGFPPAVVAASTRPEQWAAEPFTPAGLALLGGTKEFLAGQKFLKKDFTIDAWLAPGAR</sequence>
<feature type="domain" description="SsuA/THI5-like" evidence="2">
    <location>
        <begin position="75"/>
        <end position="253"/>
    </location>
</feature>
<gene>
    <name evidence="3" type="ORF">GCM10010123_07120</name>
</gene>
<evidence type="ECO:0000259" key="2">
    <source>
        <dbReference type="Pfam" id="PF09084"/>
    </source>
</evidence>
<dbReference type="PROSITE" id="PS51257">
    <property type="entry name" value="PROKAR_LIPOPROTEIN"/>
    <property type="match status" value="1"/>
</dbReference>
<dbReference type="InterPro" id="IPR015168">
    <property type="entry name" value="SsuA/THI5"/>
</dbReference>
<reference evidence="3" key="1">
    <citation type="journal article" date="2014" name="Int. J. Syst. Evol. Microbiol.">
        <title>Complete genome sequence of Corynebacterium casei LMG S-19264T (=DSM 44701T), isolated from a smear-ripened cheese.</title>
        <authorList>
            <consortium name="US DOE Joint Genome Institute (JGI-PGF)"/>
            <person name="Walter F."/>
            <person name="Albersmeier A."/>
            <person name="Kalinowski J."/>
            <person name="Ruckert C."/>
        </authorList>
    </citation>
    <scope>NUCLEOTIDE SEQUENCE</scope>
    <source>
        <strain evidence="3">JCM 3090</strain>
    </source>
</reference>
<evidence type="ECO:0000256" key="1">
    <source>
        <dbReference type="SAM" id="SignalP"/>
    </source>
</evidence>
<dbReference type="Pfam" id="PF09084">
    <property type="entry name" value="NMT1"/>
    <property type="match status" value="1"/>
</dbReference>
<dbReference type="PROSITE" id="PS51318">
    <property type="entry name" value="TAT"/>
    <property type="match status" value="1"/>
</dbReference>
<protein>
    <recommendedName>
        <fullName evidence="2">SsuA/THI5-like domain-containing protein</fullName>
    </recommendedName>
</protein>
<evidence type="ECO:0000313" key="3">
    <source>
        <dbReference type="EMBL" id="GGJ79859.1"/>
    </source>
</evidence>
<organism evidence="3 4">
    <name type="scientific">Pilimelia anulata</name>
    <dbReference type="NCBI Taxonomy" id="53371"/>
    <lineage>
        <taxon>Bacteria</taxon>
        <taxon>Bacillati</taxon>
        <taxon>Actinomycetota</taxon>
        <taxon>Actinomycetes</taxon>
        <taxon>Micromonosporales</taxon>
        <taxon>Micromonosporaceae</taxon>
        <taxon>Pilimelia</taxon>
    </lineage>
</organism>
<dbReference type="SUPFAM" id="SSF53850">
    <property type="entry name" value="Periplasmic binding protein-like II"/>
    <property type="match status" value="1"/>
</dbReference>
<evidence type="ECO:0000313" key="4">
    <source>
        <dbReference type="Proteomes" id="UP000649739"/>
    </source>
</evidence>
<feature type="signal peptide" evidence="1">
    <location>
        <begin position="1"/>
        <end position="29"/>
    </location>
</feature>
<feature type="chain" id="PRO_5035252030" description="SsuA/THI5-like domain-containing protein" evidence="1">
    <location>
        <begin position="30"/>
        <end position="328"/>
    </location>
</feature>
<keyword evidence="1" id="KW-0732">Signal</keyword>
<dbReference type="RefSeq" id="WP_189168519.1">
    <property type="nucleotide sequence ID" value="NZ_BMQB01000001.1"/>
</dbReference>
<dbReference type="EMBL" id="BMQB01000001">
    <property type="protein sequence ID" value="GGJ79859.1"/>
    <property type="molecule type" value="Genomic_DNA"/>
</dbReference>
<dbReference type="AlphaFoldDB" id="A0A8J3FB26"/>
<dbReference type="PANTHER" id="PTHR30024">
    <property type="entry name" value="ALIPHATIC SULFONATES-BINDING PROTEIN-RELATED"/>
    <property type="match status" value="1"/>
</dbReference>
<dbReference type="Gene3D" id="3.40.190.10">
    <property type="entry name" value="Periplasmic binding protein-like II"/>
    <property type="match status" value="2"/>
</dbReference>
<reference evidence="3" key="2">
    <citation type="submission" date="2020-09" db="EMBL/GenBank/DDBJ databases">
        <authorList>
            <person name="Sun Q."/>
            <person name="Ohkuma M."/>
        </authorList>
    </citation>
    <scope>NUCLEOTIDE SEQUENCE</scope>
    <source>
        <strain evidence="3">JCM 3090</strain>
    </source>
</reference>
<name>A0A8J3FB26_9ACTN</name>
<dbReference type="PANTHER" id="PTHR30024:SF42">
    <property type="entry name" value="ALIPHATIC SULFONATES-BINDING PROTEIN-RELATED"/>
    <property type="match status" value="1"/>
</dbReference>